<comment type="similarity">
    <text evidence="2">Belongs to the TmcAL family.</text>
</comment>
<keyword evidence="2" id="KW-0436">Ligase</keyword>
<dbReference type="Proteomes" id="UP000806542">
    <property type="component" value="Unassembled WGS sequence"/>
</dbReference>
<dbReference type="Gene3D" id="3.40.50.620">
    <property type="entry name" value="HUPs"/>
    <property type="match status" value="1"/>
</dbReference>
<keyword evidence="2" id="KW-0963">Cytoplasm</keyword>
<evidence type="ECO:0000256" key="1">
    <source>
        <dbReference type="ARBA" id="ARBA00022694"/>
    </source>
</evidence>
<comment type="function">
    <text evidence="2">Catalyzes the formation of N(4)-acetylcytidine (ac(4)C) at the wobble position of elongator tRNA(Met), using acetate and ATP as substrates. First activates an acetate ion to form acetyladenylate (Ac-AMP) and then transfers the acetyl group to tRNA to form ac(4)C34.</text>
</comment>
<accession>A0A9D5RB70</accession>
<name>A0A9D5RB70_9FIRM</name>
<keyword evidence="2" id="KW-0694">RNA-binding</keyword>
<dbReference type="EC" id="6.3.4.-" evidence="2"/>
<dbReference type="InterPro" id="IPR008513">
    <property type="entry name" value="tRNA(Met)_cyd_acetate_ligase"/>
</dbReference>
<dbReference type="PANTHER" id="PTHR37825:SF1">
    <property type="entry name" value="TRNA(MET) CYTIDINE ACETATE LIGASE"/>
    <property type="match status" value="1"/>
</dbReference>
<evidence type="ECO:0000313" key="3">
    <source>
        <dbReference type="EMBL" id="MBE5039733.1"/>
    </source>
</evidence>
<gene>
    <name evidence="2" type="primary">tmcAL</name>
    <name evidence="3" type="ORF">INF28_04560</name>
</gene>
<comment type="subcellular location">
    <subcellularLocation>
        <location evidence="2">Cytoplasm</location>
    </subcellularLocation>
</comment>
<feature type="binding site" evidence="2">
    <location>
        <position position="188"/>
    </location>
    <ligand>
        <name>ATP</name>
        <dbReference type="ChEBI" id="CHEBI:30616"/>
    </ligand>
</feature>
<protein>
    <recommendedName>
        <fullName evidence="2">tRNA(Met) cytidine acetate ligase</fullName>
        <ecNumber evidence="2">6.3.4.-</ecNumber>
    </recommendedName>
</protein>
<feature type="binding site" evidence="2">
    <location>
        <position position="102"/>
    </location>
    <ligand>
        <name>ATP</name>
        <dbReference type="ChEBI" id="CHEBI:30616"/>
    </ligand>
</feature>
<dbReference type="PANTHER" id="PTHR37825">
    <property type="entry name" value="TRNA(MET) CYTIDINE ACETATE LIGASE"/>
    <property type="match status" value="1"/>
</dbReference>
<feature type="binding site" evidence="2">
    <location>
        <begin position="7"/>
        <end position="20"/>
    </location>
    <ligand>
        <name>ATP</name>
        <dbReference type="ChEBI" id="CHEBI:30616"/>
    </ligand>
</feature>
<comment type="catalytic activity">
    <reaction evidence="2">
        <text>cytidine(34) in elongator tRNA(Met) + acetate + ATP = N(4)-acetylcytidine(34) in elongator tRNA(Met) + AMP + diphosphate</text>
        <dbReference type="Rhea" id="RHEA:58144"/>
        <dbReference type="Rhea" id="RHEA-COMP:10693"/>
        <dbReference type="Rhea" id="RHEA-COMP:10694"/>
        <dbReference type="ChEBI" id="CHEBI:30089"/>
        <dbReference type="ChEBI" id="CHEBI:30616"/>
        <dbReference type="ChEBI" id="CHEBI:33019"/>
        <dbReference type="ChEBI" id="CHEBI:74900"/>
        <dbReference type="ChEBI" id="CHEBI:82748"/>
        <dbReference type="ChEBI" id="CHEBI:456215"/>
    </reaction>
</comment>
<dbReference type="GO" id="GO:0006400">
    <property type="term" value="P:tRNA modification"/>
    <property type="evidence" value="ECO:0007669"/>
    <property type="project" value="UniProtKB-UniRule"/>
</dbReference>
<dbReference type="GO" id="GO:0016879">
    <property type="term" value="F:ligase activity, forming carbon-nitrogen bonds"/>
    <property type="evidence" value="ECO:0007669"/>
    <property type="project" value="UniProtKB-UniRule"/>
</dbReference>
<organism evidence="3 4">
    <name type="scientific">Ructibacterium gallinarum</name>
    <dbReference type="NCBI Taxonomy" id="2779355"/>
    <lineage>
        <taxon>Bacteria</taxon>
        <taxon>Bacillati</taxon>
        <taxon>Bacillota</taxon>
        <taxon>Clostridia</taxon>
        <taxon>Eubacteriales</taxon>
        <taxon>Oscillospiraceae</taxon>
        <taxon>Ructibacterium</taxon>
    </lineage>
</organism>
<sequence>MKIAAVVCEYNPFHMGHQYQLDTIHQLLAPDAIVGIMSGNFVQRGEPAVFSKQCRAAAAIQSGIDLILELPAVLTLQSAQRYARNAVLTLHALGCIDTLFFGAESPDTEVLVQLARVLQNEDTTFSHRLQEELSHGLSFAAARAAAVKAILGPASAAILSQPNNILAVEYIKELLHLQSSIRPFAISRRGAGHDATAPADGFASASALREMLLNGQNIDSYLPPKIADIFSQEQPFSIRCMEKAIIANLCLIPLESLRHTADVSEGLEYALKKAAFSADTLPELISLVKSKRYAYSRIRRIAFNAYLGITQKDAQLLPSYIRVLDFNETGRNVLNLARKTASLPLAKNGGQIKNHPDAQKLWQRELALDRIYNLFQNTDKKI</sequence>
<dbReference type="GO" id="GO:0005524">
    <property type="term" value="F:ATP binding"/>
    <property type="evidence" value="ECO:0007669"/>
    <property type="project" value="UniProtKB-KW"/>
</dbReference>
<keyword evidence="2" id="KW-0820">tRNA-binding</keyword>
<evidence type="ECO:0000256" key="2">
    <source>
        <dbReference type="HAMAP-Rule" id="MF_01539"/>
    </source>
</evidence>
<dbReference type="AlphaFoldDB" id="A0A9D5RB70"/>
<comment type="caution">
    <text evidence="2">Lacks conserved residue(s) required for the propagation of feature annotation.</text>
</comment>
<dbReference type="SUPFAM" id="SSF52374">
    <property type="entry name" value="Nucleotidylyl transferase"/>
    <property type="match status" value="1"/>
</dbReference>
<dbReference type="GO" id="GO:0005737">
    <property type="term" value="C:cytoplasm"/>
    <property type="evidence" value="ECO:0007669"/>
    <property type="project" value="UniProtKB-SubCell"/>
</dbReference>
<proteinExistence type="inferred from homology"/>
<dbReference type="RefSeq" id="WP_226392298.1">
    <property type="nucleotide sequence ID" value="NZ_JADCKB010000007.1"/>
</dbReference>
<dbReference type="HAMAP" id="MF_01539">
    <property type="entry name" value="TmcAL"/>
    <property type="match status" value="1"/>
</dbReference>
<dbReference type="Pfam" id="PF05636">
    <property type="entry name" value="HIGH_NTase1"/>
    <property type="match status" value="1"/>
</dbReference>
<feature type="binding site" evidence="2">
    <location>
        <position position="163"/>
    </location>
    <ligand>
        <name>ATP</name>
        <dbReference type="ChEBI" id="CHEBI:30616"/>
    </ligand>
</feature>
<evidence type="ECO:0000313" key="4">
    <source>
        <dbReference type="Proteomes" id="UP000806542"/>
    </source>
</evidence>
<keyword evidence="2" id="KW-0067">ATP-binding</keyword>
<keyword evidence="1 2" id="KW-0819">tRNA processing</keyword>
<comment type="caution">
    <text evidence="3">The sequence shown here is derived from an EMBL/GenBank/DDBJ whole genome shotgun (WGS) entry which is preliminary data.</text>
</comment>
<dbReference type="GO" id="GO:0000049">
    <property type="term" value="F:tRNA binding"/>
    <property type="evidence" value="ECO:0007669"/>
    <property type="project" value="UniProtKB-KW"/>
</dbReference>
<dbReference type="InterPro" id="IPR014729">
    <property type="entry name" value="Rossmann-like_a/b/a_fold"/>
</dbReference>
<reference evidence="3" key="1">
    <citation type="submission" date="2020-10" db="EMBL/GenBank/DDBJ databases">
        <title>ChiBAC.</title>
        <authorList>
            <person name="Zenner C."/>
            <person name="Hitch T.C.A."/>
            <person name="Clavel T."/>
        </authorList>
    </citation>
    <scope>NUCLEOTIDE SEQUENCE</scope>
    <source>
        <strain evidence="3">DSM 107454</strain>
    </source>
</reference>
<keyword evidence="2" id="KW-0547">Nucleotide-binding</keyword>
<dbReference type="EMBL" id="JADCKB010000007">
    <property type="protein sequence ID" value="MBE5039733.1"/>
    <property type="molecule type" value="Genomic_DNA"/>
</dbReference>
<keyword evidence="4" id="KW-1185">Reference proteome</keyword>